<reference evidence="1" key="2">
    <citation type="submission" date="2023-04" db="EMBL/GenBank/DDBJ databases">
        <authorList>
            <person name="Bruccoleri R.E."/>
            <person name="Oakeley E.J."/>
            <person name="Faust A.-M."/>
            <person name="Dessus-Babus S."/>
            <person name="Altorfer M."/>
            <person name="Burckhardt D."/>
            <person name="Oertli M."/>
            <person name="Naumann U."/>
            <person name="Petersen F."/>
            <person name="Wong J."/>
        </authorList>
    </citation>
    <scope>NUCLEOTIDE SEQUENCE</scope>
    <source>
        <strain evidence="1">GSM-AAB239-AS_SAM_17_03QT</strain>
        <tissue evidence="1">Leaf</tissue>
    </source>
</reference>
<dbReference type="EMBL" id="JANAVB010003000">
    <property type="protein sequence ID" value="KAJ6850423.1"/>
    <property type="molecule type" value="Genomic_DNA"/>
</dbReference>
<keyword evidence="3" id="KW-1185">Reference proteome</keyword>
<evidence type="ECO:0000313" key="2">
    <source>
        <dbReference type="EMBL" id="KAJ6850423.1"/>
    </source>
</evidence>
<dbReference type="EMBL" id="JANAVB010042020">
    <property type="protein sequence ID" value="KAJ6795051.1"/>
    <property type="molecule type" value="Genomic_DNA"/>
</dbReference>
<dbReference type="AlphaFoldDB" id="A0AAX6DTH7"/>
<sequence length="42" mass="4705">MFLEALLALVDQKKVYCQFACALSSGKLKILVEECFPLLQLS</sequence>
<gene>
    <name evidence="1" type="ORF">M6B38_229085</name>
    <name evidence="2" type="ORF">M6B38_265110</name>
</gene>
<evidence type="ECO:0000313" key="3">
    <source>
        <dbReference type="Proteomes" id="UP001140949"/>
    </source>
</evidence>
<evidence type="ECO:0000313" key="1">
    <source>
        <dbReference type="EMBL" id="KAJ6795051.1"/>
    </source>
</evidence>
<proteinExistence type="predicted"/>
<name>A0AAX6DTH7_IRIPA</name>
<protein>
    <submittedName>
        <fullName evidence="1">E3 ubiquitin-protein ligase UPL1-like</fullName>
    </submittedName>
</protein>
<comment type="caution">
    <text evidence="1">The sequence shown here is derived from an EMBL/GenBank/DDBJ whole genome shotgun (WGS) entry which is preliminary data.</text>
</comment>
<organism evidence="1 3">
    <name type="scientific">Iris pallida</name>
    <name type="common">Sweet iris</name>
    <dbReference type="NCBI Taxonomy" id="29817"/>
    <lineage>
        <taxon>Eukaryota</taxon>
        <taxon>Viridiplantae</taxon>
        <taxon>Streptophyta</taxon>
        <taxon>Embryophyta</taxon>
        <taxon>Tracheophyta</taxon>
        <taxon>Spermatophyta</taxon>
        <taxon>Magnoliopsida</taxon>
        <taxon>Liliopsida</taxon>
        <taxon>Asparagales</taxon>
        <taxon>Iridaceae</taxon>
        <taxon>Iridoideae</taxon>
        <taxon>Irideae</taxon>
        <taxon>Iris</taxon>
    </lineage>
</organism>
<reference evidence="1" key="1">
    <citation type="journal article" date="2023" name="GigaByte">
        <title>Genome assembly of the bearded iris, Iris pallida Lam.</title>
        <authorList>
            <person name="Bruccoleri R.E."/>
            <person name="Oakeley E.J."/>
            <person name="Faust A.M.E."/>
            <person name="Altorfer M."/>
            <person name="Dessus-Babus S."/>
            <person name="Burckhardt D."/>
            <person name="Oertli M."/>
            <person name="Naumann U."/>
            <person name="Petersen F."/>
            <person name="Wong J."/>
        </authorList>
    </citation>
    <scope>NUCLEOTIDE SEQUENCE</scope>
    <source>
        <strain evidence="1">GSM-AAB239-AS_SAM_17_03QT</strain>
    </source>
</reference>
<dbReference type="Proteomes" id="UP001140949">
    <property type="component" value="Unassembled WGS sequence"/>
</dbReference>
<accession>A0AAX6DTH7</accession>